<evidence type="ECO:0000256" key="3">
    <source>
        <dbReference type="ARBA" id="ARBA00022737"/>
    </source>
</evidence>
<name>A0A443SIB6_9ACAR</name>
<dbReference type="AlphaFoldDB" id="A0A443SIB6"/>
<organism evidence="5 6">
    <name type="scientific">Leptotrombidium deliense</name>
    <dbReference type="NCBI Taxonomy" id="299467"/>
    <lineage>
        <taxon>Eukaryota</taxon>
        <taxon>Metazoa</taxon>
        <taxon>Ecdysozoa</taxon>
        <taxon>Arthropoda</taxon>
        <taxon>Chelicerata</taxon>
        <taxon>Arachnida</taxon>
        <taxon>Acari</taxon>
        <taxon>Acariformes</taxon>
        <taxon>Trombidiformes</taxon>
        <taxon>Prostigmata</taxon>
        <taxon>Anystina</taxon>
        <taxon>Parasitengona</taxon>
        <taxon>Trombiculoidea</taxon>
        <taxon>Trombiculidae</taxon>
        <taxon>Leptotrombidium</taxon>
    </lineage>
</organism>
<dbReference type="PANTHER" id="PTHR22889">
    <property type="entry name" value="WD REPEAT-CONTAINING PROTEIN 89"/>
    <property type="match status" value="1"/>
</dbReference>
<evidence type="ECO:0000256" key="1">
    <source>
        <dbReference type="ARBA" id="ARBA00021125"/>
    </source>
</evidence>
<evidence type="ECO:0000256" key="4">
    <source>
        <dbReference type="PROSITE-ProRule" id="PRU00221"/>
    </source>
</evidence>
<dbReference type="InterPro" id="IPR039328">
    <property type="entry name" value="WDR89"/>
</dbReference>
<proteinExistence type="predicted"/>
<dbReference type="Gene3D" id="2.130.10.10">
    <property type="entry name" value="YVTN repeat-like/Quinoprotein amine dehydrogenase"/>
    <property type="match status" value="2"/>
</dbReference>
<evidence type="ECO:0000313" key="6">
    <source>
        <dbReference type="Proteomes" id="UP000288716"/>
    </source>
</evidence>
<feature type="repeat" description="WD" evidence="4">
    <location>
        <begin position="186"/>
        <end position="220"/>
    </location>
</feature>
<keyword evidence="2 4" id="KW-0853">WD repeat</keyword>
<accession>A0A443SIB6</accession>
<dbReference type="VEuPathDB" id="VectorBase:LDEU004782"/>
<dbReference type="InterPro" id="IPR036322">
    <property type="entry name" value="WD40_repeat_dom_sf"/>
</dbReference>
<dbReference type="Pfam" id="PF00400">
    <property type="entry name" value="WD40"/>
    <property type="match status" value="2"/>
</dbReference>
<feature type="repeat" description="WD" evidence="4">
    <location>
        <begin position="352"/>
        <end position="386"/>
    </location>
</feature>
<dbReference type="PANTHER" id="PTHR22889:SF0">
    <property type="entry name" value="WD REPEAT-CONTAINING PROTEIN 89"/>
    <property type="match status" value="1"/>
</dbReference>
<evidence type="ECO:0000313" key="5">
    <source>
        <dbReference type="EMBL" id="RWS27259.1"/>
    </source>
</evidence>
<reference evidence="5 6" key="1">
    <citation type="journal article" date="2018" name="Gigascience">
        <title>Genomes of trombidid mites reveal novel predicted allergens and laterally-transferred genes associated with secondary metabolism.</title>
        <authorList>
            <person name="Dong X."/>
            <person name="Chaisiri K."/>
            <person name="Xia D."/>
            <person name="Armstrong S.D."/>
            <person name="Fang Y."/>
            <person name="Donnelly M.J."/>
            <person name="Kadowaki T."/>
            <person name="McGarry J.W."/>
            <person name="Darby A.C."/>
            <person name="Makepeace B.L."/>
        </authorList>
    </citation>
    <scope>NUCLEOTIDE SEQUENCE [LARGE SCALE GENOMIC DNA]</scope>
    <source>
        <strain evidence="5">UoL-UT</strain>
    </source>
</reference>
<comment type="caution">
    <text evidence="5">The sequence shown here is derived from an EMBL/GenBank/DDBJ whole genome shotgun (WGS) entry which is preliminary data.</text>
</comment>
<dbReference type="Proteomes" id="UP000288716">
    <property type="component" value="Unassembled WGS sequence"/>
</dbReference>
<dbReference type="InterPro" id="IPR001680">
    <property type="entry name" value="WD40_rpt"/>
</dbReference>
<dbReference type="SMART" id="SM00320">
    <property type="entry name" value="WD40"/>
    <property type="match status" value="3"/>
</dbReference>
<gene>
    <name evidence="5" type="ORF">B4U80_12885</name>
</gene>
<dbReference type="STRING" id="299467.A0A443SIB6"/>
<sequence length="386" mass="44105">MYSLRLSKFFGEESNEKKESERKRLKTKNSFLPLFANDIYVLNLSVNRPQNDHFLVHLSKNTLYICDLESATIIRKIPKWDLNNTCNALGRYYVGKSDSQNGSFNSNLILLPTHNSIDLMDLRDPKMHKSAISFKAQTRNENLNVISFDINSDSNVLAAGCEVAVDQNAYITLWDMRKNETLKTLSESHTDDVTAVEFHPTKKEILASGSDDQLINIYDIVEEGEEDDGLLYTLNAEESVSKIKWLPNNSEKLACLMENETFQLWDYNDVKPFFLITKNENENLNGSGNGEEVAVDIERRFISEYDTAVDFWSENDDFYFGLGKFDGTLTVYRYDSSVEEMSKRLQLDTILENGHNSILRTVCSTKDCLLTGGEDGNVCIWQTMND</sequence>
<dbReference type="InterPro" id="IPR015943">
    <property type="entry name" value="WD40/YVTN_repeat-like_dom_sf"/>
</dbReference>
<protein>
    <recommendedName>
        <fullName evidence="1">WD repeat-containing protein 89</fullName>
    </recommendedName>
</protein>
<keyword evidence="3" id="KW-0677">Repeat</keyword>
<dbReference type="PROSITE" id="PS50082">
    <property type="entry name" value="WD_REPEATS_2"/>
    <property type="match status" value="2"/>
</dbReference>
<dbReference type="PROSITE" id="PS50294">
    <property type="entry name" value="WD_REPEATS_REGION"/>
    <property type="match status" value="2"/>
</dbReference>
<evidence type="ECO:0000256" key="2">
    <source>
        <dbReference type="ARBA" id="ARBA00022574"/>
    </source>
</evidence>
<dbReference type="EMBL" id="NCKV01002148">
    <property type="protein sequence ID" value="RWS27259.1"/>
    <property type="molecule type" value="Genomic_DNA"/>
</dbReference>
<dbReference type="SUPFAM" id="SSF50978">
    <property type="entry name" value="WD40 repeat-like"/>
    <property type="match status" value="1"/>
</dbReference>
<dbReference type="OrthoDB" id="25131at2759"/>
<keyword evidence="6" id="KW-1185">Reference proteome</keyword>